<feature type="non-terminal residue" evidence="2">
    <location>
        <position position="1"/>
    </location>
</feature>
<evidence type="ECO:0000313" key="2">
    <source>
        <dbReference type="EMBL" id="MCI86915.1"/>
    </source>
</evidence>
<comment type="caution">
    <text evidence="2">The sequence shown here is derived from an EMBL/GenBank/DDBJ whole genome shotgun (WGS) entry which is preliminary data.</text>
</comment>
<dbReference type="AlphaFoldDB" id="A0A392VJD6"/>
<dbReference type="EMBL" id="LXQA011153042">
    <property type="protein sequence ID" value="MCI86915.1"/>
    <property type="molecule type" value="Genomic_DNA"/>
</dbReference>
<sequence>EQNMNRTIPDLDQGGAEGEATPRTTAAEDYLVKRTVVWI</sequence>
<organism evidence="2 3">
    <name type="scientific">Trifolium medium</name>
    <dbReference type="NCBI Taxonomy" id="97028"/>
    <lineage>
        <taxon>Eukaryota</taxon>
        <taxon>Viridiplantae</taxon>
        <taxon>Streptophyta</taxon>
        <taxon>Embryophyta</taxon>
        <taxon>Tracheophyta</taxon>
        <taxon>Spermatophyta</taxon>
        <taxon>Magnoliopsida</taxon>
        <taxon>eudicotyledons</taxon>
        <taxon>Gunneridae</taxon>
        <taxon>Pentapetalae</taxon>
        <taxon>rosids</taxon>
        <taxon>fabids</taxon>
        <taxon>Fabales</taxon>
        <taxon>Fabaceae</taxon>
        <taxon>Papilionoideae</taxon>
        <taxon>50 kb inversion clade</taxon>
        <taxon>NPAAA clade</taxon>
        <taxon>Hologalegina</taxon>
        <taxon>IRL clade</taxon>
        <taxon>Trifolieae</taxon>
        <taxon>Trifolium</taxon>
    </lineage>
</organism>
<reference evidence="2 3" key="1">
    <citation type="journal article" date="2018" name="Front. Plant Sci.">
        <title>Red Clover (Trifolium pratense) and Zigzag Clover (T. medium) - A Picture of Genomic Similarities and Differences.</title>
        <authorList>
            <person name="Dluhosova J."/>
            <person name="Istvanek J."/>
            <person name="Nedelnik J."/>
            <person name="Repkova J."/>
        </authorList>
    </citation>
    <scope>NUCLEOTIDE SEQUENCE [LARGE SCALE GENOMIC DNA]</scope>
    <source>
        <strain evidence="3">cv. 10/8</strain>
        <tissue evidence="2">Leaf</tissue>
    </source>
</reference>
<accession>A0A392VJD6</accession>
<dbReference type="Proteomes" id="UP000265520">
    <property type="component" value="Unassembled WGS sequence"/>
</dbReference>
<name>A0A392VJD6_9FABA</name>
<feature type="region of interest" description="Disordered" evidence="1">
    <location>
        <begin position="1"/>
        <end position="25"/>
    </location>
</feature>
<protein>
    <submittedName>
        <fullName evidence="2">Uncharacterized protein</fullName>
    </submittedName>
</protein>
<proteinExistence type="predicted"/>
<keyword evidence="3" id="KW-1185">Reference proteome</keyword>
<evidence type="ECO:0000256" key="1">
    <source>
        <dbReference type="SAM" id="MobiDB-lite"/>
    </source>
</evidence>
<evidence type="ECO:0000313" key="3">
    <source>
        <dbReference type="Proteomes" id="UP000265520"/>
    </source>
</evidence>